<dbReference type="Pfam" id="PF04290">
    <property type="entry name" value="DctQ"/>
    <property type="match status" value="1"/>
</dbReference>
<feature type="transmembrane region" description="Helical" evidence="9">
    <location>
        <begin position="88"/>
        <end position="110"/>
    </location>
</feature>
<comment type="similarity">
    <text evidence="8">Belongs to the TRAP transporter small permease family.</text>
</comment>
<proteinExistence type="inferred from homology"/>
<accession>A0ABZ3ITP6</accession>
<evidence type="ECO:0000256" key="9">
    <source>
        <dbReference type="SAM" id="Phobius"/>
    </source>
</evidence>
<keyword evidence="4" id="KW-0997">Cell inner membrane</keyword>
<dbReference type="EMBL" id="CP155573">
    <property type="protein sequence ID" value="XFO69081.1"/>
    <property type="molecule type" value="Genomic_DNA"/>
</dbReference>
<evidence type="ECO:0000256" key="7">
    <source>
        <dbReference type="ARBA" id="ARBA00023136"/>
    </source>
</evidence>
<gene>
    <name evidence="11" type="ORF">SPSIL_053100</name>
</gene>
<dbReference type="InterPro" id="IPR007387">
    <property type="entry name" value="TRAP_DctQ"/>
</dbReference>
<evidence type="ECO:0000313" key="12">
    <source>
        <dbReference type="Proteomes" id="UP000216752"/>
    </source>
</evidence>
<feature type="transmembrane region" description="Helical" evidence="9">
    <location>
        <begin position="130"/>
        <end position="148"/>
    </location>
</feature>
<keyword evidence="6 9" id="KW-1133">Transmembrane helix</keyword>
<protein>
    <recommendedName>
        <fullName evidence="10">Tripartite ATP-independent periplasmic transporters DctQ component domain-containing protein</fullName>
    </recommendedName>
</protein>
<keyword evidence="2" id="KW-0813">Transport</keyword>
<name>A0ABZ3ITP6_9FIRM</name>
<sequence>METLKKIALAIDTLFESIALIGLTSMILIVITQVMTRKLFNFVFFWSEEITLLLLVWFAFMGMAIGFREDLHMGVDSFTEFLPDKVNLVLDKIIGLSIFGFGVYMIYYGWDFTVMMHESTLAATKLPNSVLYVVMPVTGAMTCAYSALQVAGFDTKRHKGNEVEMGGSAFGGEE</sequence>
<comment type="subcellular location">
    <subcellularLocation>
        <location evidence="1">Cell inner membrane</location>
        <topology evidence="1">Multi-pass membrane protein</topology>
    </subcellularLocation>
</comment>
<dbReference type="RefSeq" id="WP_094604457.1">
    <property type="nucleotide sequence ID" value="NZ_CP155573.1"/>
</dbReference>
<evidence type="ECO:0000256" key="1">
    <source>
        <dbReference type="ARBA" id="ARBA00004429"/>
    </source>
</evidence>
<reference evidence="11" key="1">
    <citation type="submission" date="2024-05" db="EMBL/GenBank/DDBJ databases">
        <title>Isolation and characterization of Sporomusa carbonis sp. nov., a carboxydotrophic hydrogenogen in the genus of Sporomusa isolated from a charcoal burning pile.</title>
        <authorList>
            <person name="Boeer T."/>
            <person name="Rosenbaum F."/>
            <person name="Eysell L."/>
            <person name="Mueller V."/>
            <person name="Daniel R."/>
            <person name="Poehlein A."/>
        </authorList>
    </citation>
    <scope>NUCLEOTIDE SEQUENCE [LARGE SCALE GENOMIC DNA]</scope>
    <source>
        <strain evidence="11">DSM 10669</strain>
    </source>
</reference>
<dbReference type="PANTHER" id="PTHR35011">
    <property type="entry name" value="2,3-DIKETO-L-GULONATE TRAP TRANSPORTER SMALL PERMEASE PROTEIN YIAM"/>
    <property type="match status" value="1"/>
</dbReference>
<keyword evidence="5 9" id="KW-0812">Transmembrane</keyword>
<evidence type="ECO:0000256" key="3">
    <source>
        <dbReference type="ARBA" id="ARBA00022475"/>
    </source>
</evidence>
<evidence type="ECO:0000259" key="10">
    <source>
        <dbReference type="Pfam" id="PF04290"/>
    </source>
</evidence>
<dbReference type="PANTHER" id="PTHR35011:SF11">
    <property type="entry name" value="TRAP TRANSPORTER SMALL PERMEASE PROTEIN"/>
    <property type="match status" value="1"/>
</dbReference>
<evidence type="ECO:0000313" key="11">
    <source>
        <dbReference type="EMBL" id="XFO69081.1"/>
    </source>
</evidence>
<evidence type="ECO:0000256" key="6">
    <source>
        <dbReference type="ARBA" id="ARBA00022989"/>
    </source>
</evidence>
<evidence type="ECO:0000256" key="4">
    <source>
        <dbReference type="ARBA" id="ARBA00022519"/>
    </source>
</evidence>
<organism evidence="11 12">
    <name type="scientific">Sporomusa silvacetica DSM 10669</name>
    <dbReference type="NCBI Taxonomy" id="1123289"/>
    <lineage>
        <taxon>Bacteria</taxon>
        <taxon>Bacillati</taxon>
        <taxon>Bacillota</taxon>
        <taxon>Negativicutes</taxon>
        <taxon>Selenomonadales</taxon>
        <taxon>Sporomusaceae</taxon>
        <taxon>Sporomusa</taxon>
    </lineage>
</organism>
<keyword evidence="3" id="KW-1003">Cell membrane</keyword>
<keyword evidence="12" id="KW-1185">Reference proteome</keyword>
<feature type="transmembrane region" description="Helical" evidence="9">
    <location>
        <begin position="43"/>
        <end position="67"/>
    </location>
</feature>
<evidence type="ECO:0000256" key="5">
    <source>
        <dbReference type="ARBA" id="ARBA00022692"/>
    </source>
</evidence>
<evidence type="ECO:0000256" key="8">
    <source>
        <dbReference type="ARBA" id="ARBA00038436"/>
    </source>
</evidence>
<feature type="transmembrane region" description="Helical" evidence="9">
    <location>
        <begin position="7"/>
        <end position="31"/>
    </location>
</feature>
<dbReference type="Proteomes" id="UP000216752">
    <property type="component" value="Chromosome"/>
</dbReference>
<evidence type="ECO:0000256" key="2">
    <source>
        <dbReference type="ARBA" id="ARBA00022448"/>
    </source>
</evidence>
<keyword evidence="7 9" id="KW-0472">Membrane</keyword>
<feature type="domain" description="Tripartite ATP-independent periplasmic transporters DctQ component" evidence="10">
    <location>
        <begin position="26"/>
        <end position="151"/>
    </location>
</feature>
<dbReference type="InterPro" id="IPR055348">
    <property type="entry name" value="DctQ"/>
</dbReference>